<evidence type="ECO:0000313" key="2">
    <source>
        <dbReference type="Proteomes" id="UP000265520"/>
    </source>
</evidence>
<keyword evidence="2" id="KW-1185">Reference proteome</keyword>
<sequence length="36" mass="3588">MSYLETVGLKSSEEVKLSGLGKSVTGGAGLRGGGMM</sequence>
<feature type="non-terminal residue" evidence="1">
    <location>
        <position position="36"/>
    </location>
</feature>
<name>A0A392VLM2_9FABA</name>
<comment type="caution">
    <text evidence="1">The sequence shown here is derived from an EMBL/GenBank/DDBJ whole genome shotgun (WGS) entry which is preliminary data.</text>
</comment>
<evidence type="ECO:0000313" key="1">
    <source>
        <dbReference type="EMBL" id="MCI89308.1"/>
    </source>
</evidence>
<protein>
    <submittedName>
        <fullName evidence="1">Uncharacterized protein</fullName>
    </submittedName>
</protein>
<dbReference type="Proteomes" id="UP000265520">
    <property type="component" value="Unassembled WGS sequence"/>
</dbReference>
<proteinExistence type="predicted"/>
<dbReference type="AlphaFoldDB" id="A0A392VLM2"/>
<dbReference type="EMBL" id="LXQA011216223">
    <property type="protein sequence ID" value="MCI89308.1"/>
    <property type="molecule type" value="Genomic_DNA"/>
</dbReference>
<accession>A0A392VLM2</accession>
<organism evidence="1 2">
    <name type="scientific">Trifolium medium</name>
    <dbReference type="NCBI Taxonomy" id="97028"/>
    <lineage>
        <taxon>Eukaryota</taxon>
        <taxon>Viridiplantae</taxon>
        <taxon>Streptophyta</taxon>
        <taxon>Embryophyta</taxon>
        <taxon>Tracheophyta</taxon>
        <taxon>Spermatophyta</taxon>
        <taxon>Magnoliopsida</taxon>
        <taxon>eudicotyledons</taxon>
        <taxon>Gunneridae</taxon>
        <taxon>Pentapetalae</taxon>
        <taxon>rosids</taxon>
        <taxon>fabids</taxon>
        <taxon>Fabales</taxon>
        <taxon>Fabaceae</taxon>
        <taxon>Papilionoideae</taxon>
        <taxon>50 kb inversion clade</taxon>
        <taxon>NPAAA clade</taxon>
        <taxon>Hologalegina</taxon>
        <taxon>IRL clade</taxon>
        <taxon>Trifolieae</taxon>
        <taxon>Trifolium</taxon>
    </lineage>
</organism>
<reference evidence="1 2" key="1">
    <citation type="journal article" date="2018" name="Front. Plant Sci.">
        <title>Red Clover (Trifolium pratense) and Zigzag Clover (T. medium) - A Picture of Genomic Similarities and Differences.</title>
        <authorList>
            <person name="Dluhosova J."/>
            <person name="Istvanek J."/>
            <person name="Nedelnik J."/>
            <person name="Repkova J."/>
        </authorList>
    </citation>
    <scope>NUCLEOTIDE SEQUENCE [LARGE SCALE GENOMIC DNA]</scope>
    <source>
        <strain evidence="2">cv. 10/8</strain>
        <tissue evidence="1">Leaf</tissue>
    </source>
</reference>